<sequence length="220" mass="24338">MPPYSTPAYYHPTSPTSHSLPSDEYKYLKRQQEKSRLQWHLAKKHILPPRTILSTSSSSSFPSDYSSSSSSSSSSFPSTSTSSSFSSSSSSYTTPTLPPYPPTPYQTQRLPHAHRVHISAVKNATRKALASVFDTGTTDHDMYHEWPSSRYEHRACRGVSSPRDVDEYYESSRVRSNRGSGESMRVRYQNMSGYGSGLSGHGVGGARLGSKFSFDSLDDA</sequence>
<reference evidence="3" key="2">
    <citation type="journal article" date="2013" name="PLoS Genet.">
        <title>Comparative genome structure, secondary metabolite, and effector coding capacity across Cochliobolus pathogens.</title>
        <authorList>
            <person name="Condon B.J."/>
            <person name="Leng Y."/>
            <person name="Wu D."/>
            <person name="Bushley K.E."/>
            <person name="Ohm R.A."/>
            <person name="Otillar R."/>
            <person name="Martin J."/>
            <person name="Schackwitz W."/>
            <person name="Grimwood J."/>
            <person name="MohdZainudin N."/>
            <person name="Xue C."/>
            <person name="Wang R."/>
            <person name="Manning V.A."/>
            <person name="Dhillon B."/>
            <person name="Tu Z.J."/>
            <person name="Steffenson B.J."/>
            <person name="Salamov A."/>
            <person name="Sun H."/>
            <person name="Lowry S."/>
            <person name="LaButti K."/>
            <person name="Han J."/>
            <person name="Copeland A."/>
            <person name="Lindquist E."/>
            <person name="Barry K."/>
            <person name="Schmutz J."/>
            <person name="Baker S.E."/>
            <person name="Ciuffetti L.M."/>
            <person name="Grigoriev I.V."/>
            <person name="Zhong S."/>
            <person name="Turgeon B.G."/>
        </authorList>
    </citation>
    <scope>NUCLEOTIDE SEQUENCE [LARGE SCALE GENOMIC DNA]</scope>
    <source>
        <strain evidence="3">C5 / ATCC 48332 / race O</strain>
    </source>
</reference>
<feature type="region of interest" description="Disordered" evidence="1">
    <location>
        <begin position="52"/>
        <end position="107"/>
    </location>
</feature>
<dbReference type="OMA" id="WHLAKKH"/>
<evidence type="ECO:0000313" key="3">
    <source>
        <dbReference type="Proteomes" id="UP000016936"/>
    </source>
</evidence>
<dbReference type="OrthoDB" id="3800116at2759"/>
<keyword evidence="3" id="KW-1185">Reference proteome</keyword>
<feature type="region of interest" description="Disordered" evidence="1">
    <location>
        <begin position="1"/>
        <end position="23"/>
    </location>
</feature>
<dbReference type="EMBL" id="KB445570">
    <property type="protein sequence ID" value="EMD95907.1"/>
    <property type="molecule type" value="Genomic_DNA"/>
</dbReference>
<evidence type="ECO:0000313" key="2">
    <source>
        <dbReference type="EMBL" id="EMD95907.1"/>
    </source>
</evidence>
<organism evidence="2 3">
    <name type="scientific">Cochliobolus heterostrophus (strain C5 / ATCC 48332 / race O)</name>
    <name type="common">Southern corn leaf blight fungus</name>
    <name type="synonym">Bipolaris maydis</name>
    <dbReference type="NCBI Taxonomy" id="701091"/>
    <lineage>
        <taxon>Eukaryota</taxon>
        <taxon>Fungi</taxon>
        <taxon>Dikarya</taxon>
        <taxon>Ascomycota</taxon>
        <taxon>Pezizomycotina</taxon>
        <taxon>Dothideomycetes</taxon>
        <taxon>Pleosporomycetidae</taxon>
        <taxon>Pleosporales</taxon>
        <taxon>Pleosporineae</taxon>
        <taxon>Pleosporaceae</taxon>
        <taxon>Bipolaris</taxon>
    </lineage>
</organism>
<proteinExistence type="predicted"/>
<protein>
    <submittedName>
        <fullName evidence="2">Uncharacterized protein</fullName>
    </submittedName>
</protein>
<reference evidence="2 3" key="1">
    <citation type="journal article" date="2012" name="PLoS Pathog.">
        <title>Diverse lifestyles and strategies of plant pathogenesis encoded in the genomes of eighteen Dothideomycetes fungi.</title>
        <authorList>
            <person name="Ohm R.A."/>
            <person name="Feau N."/>
            <person name="Henrissat B."/>
            <person name="Schoch C.L."/>
            <person name="Horwitz B.A."/>
            <person name="Barry K.W."/>
            <person name="Condon B.J."/>
            <person name="Copeland A.C."/>
            <person name="Dhillon B."/>
            <person name="Glaser F."/>
            <person name="Hesse C.N."/>
            <person name="Kosti I."/>
            <person name="LaButti K."/>
            <person name="Lindquist E.A."/>
            <person name="Lucas S."/>
            <person name="Salamov A.A."/>
            <person name="Bradshaw R.E."/>
            <person name="Ciuffetti L."/>
            <person name="Hamelin R.C."/>
            <person name="Kema G.H.J."/>
            <person name="Lawrence C."/>
            <person name="Scott J.A."/>
            <person name="Spatafora J.W."/>
            <person name="Turgeon B.G."/>
            <person name="de Wit P.J.G.M."/>
            <person name="Zhong S."/>
            <person name="Goodwin S.B."/>
            <person name="Grigoriev I.V."/>
        </authorList>
    </citation>
    <scope>NUCLEOTIDE SEQUENCE [LARGE SCALE GENOMIC DNA]</scope>
    <source>
        <strain evidence="3">C5 / ATCC 48332 / race O</strain>
    </source>
</reference>
<name>M2V7D7_COCH5</name>
<dbReference type="HOGENOM" id="CLU_091395_0_0_1"/>
<dbReference type="Proteomes" id="UP000016936">
    <property type="component" value="Unassembled WGS sequence"/>
</dbReference>
<dbReference type="AlphaFoldDB" id="M2V7D7"/>
<gene>
    <name evidence="2" type="ORF">COCHEDRAFT_1090169</name>
</gene>
<accession>M2V7D7</accession>
<feature type="compositionally biased region" description="Low complexity" evidence="1">
    <location>
        <begin position="11"/>
        <end position="20"/>
    </location>
</feature>
<feature type="compositionally biased region" description="Low complexity" evidence="1">
    <location>
        <begin position="54"/>
        <end position="95"/>
    </location>
</feature>
<evidence type="ECO:0000256" key="1">
    <source>
        <dbReference type="SAM" id="MobiDB-lite"/>
    </source>
</evidence>